<evidence type="ECO:0000256" key="7">
    <source>
        <dbReference type="SAM" id="Phobius"/>
    </source>
</evidence>
<reference evidence="9 10" key="1">
    <citation type="submission" date="2023-01" db="EMBL/GenBank/DDBJ databases">
        <title>Analysis of 21 Apiospora genomes using comparative genomics revels a genus with tremendous synthesis potential of carbohydrate active enzymes and secondary metabolites.</title>
        <authorList>
            <person name="Sorensen T."/>
        </authorList>
    </citation>
    <scope>NUCLEOTIDE SEQUENCE [LARGE SCALE GENOMIC DNA]</scope>
    <source>
        <strain evidence="9 10">CBS 83171</strain>
    </source>
</reference>
<dbReference type="Proteomes" id="UP001446871">
    <property type="component" value="Unassembled WGS sequence"/>
</dbReference>
<feature type="transmembrane region" description="Helical" evidence="7">
    <location>
        <begin position="179"/>
        <end position="199"/>
    </location>
</feature>
<feature type="transmembrane region" description="Helical" evidence="7">
    <location>
        <begin position="250"/>
        <end position="274"/>
    </location>
</feature>
<evidence type="ECO:0000256" key="6">
    <source>
        <dbReference type="SAM" id="MobiDB-lite"/>
    </source>
</evidence>
<dbReference type="Pfam" id="PF20684">
    <property type="entry name" value="Fung_rhodopsin"/>
    <property type="match status" value="1"/>
</dbReference>
<evidence type="ECO:0000256" key="3">
    <source>
        <dbReference type="ARBA" id="ARBA00022989"/>
    </source>
</evidence>
<feature type="domain" description="Rhodopsin" evidence="8">
    <location>
        <begin position="25"/>
        <end position="275"/>
    </location>
</feature>
<feature type="region of interest" description="Disordered" evidence="6">
    <location>
        <begin position="377"/>
        <end position="402"/>
    </location>
</feature>
<evidence type="ECO:0000313" key="10">
    <source>
        <dbReference type="Proteomes" id="UP001446871"/>
    </source>
</evidence>
<keyword evidence="10" id="KW-1185">Reference proteome</keyword>
<comment type="caution">
    <text evidence="9">The sequence shown here is derived from an EMBL/GenBank/DDBJ whole genome shotgun (WGS) entry which is preliminary data.</text>
</comment>
<feature type="region of interest" description="Disordered" evidence="6">
    <location>
        <begin position="438"/>
        <end position="457"/>
    </location>
</feature>
<evidence type="ECO:0000256" key="2">
    <source>
        <dbReference type="ARBA" id="ARBA00022692"/>
    </source>
</evidence>
<dbReference type="EMBL" id="JAQQWM010000006">
    <property type="protein sequence ID" value="KAK8060954.1"/>
    <property type="molecule type" value="Genomic_DNA"/>
</dbReference>
<evidence type="ECO:0000256" key="1">
    <source>
        <dbReference type="ARBA" id="ARBA00004141"/>
    </source>
</evidence>
<evidence type="ECO:0000259" key="8">
    <source>
        <dbReference type="Pfam" id="PF20684"/>
    </source>
</evidence>
<feature type="compositionally biased region" description="Basic and acidic residues" evidence="6">
    <location>
        <begin position="445"/>
        <end position="457"/>
    </location>
</feature>
<name>A0ABR1UPV0_9PEZI</name>
<keyword evidence="2 7" id="KW-0812">Transmembrane</keyword>
<feature type="transmembrane region" description="Helical" evidence="7">
    <location>
        <begin position="41"/>
        <end position="62"/>
    </location>
</feature>
<dbReference type="InterPro" id="IPR049326">
    <property type="entry name" value="Rhodopsin_dom_fungi"/>
</dbReference>
<feature type="transmembrane region" description="Helical" evidence="7">
    <location>
        <begin position="119"/>
        <end position="140"/>
    </location>
</feature>
<gene>
    <name evidence="9" type="ORF">PG996_010884</name>
</gene>
<evidence type="ECO:0000256" key="5">
    <source>
        <dbReference type="ARBA" id="ARBA00038359"/>
    </source>
</evidence>
<comment type="similarity">
    <text evidence="5">Belongs to the SAT4 family.</text>
</comment>
<evidence type="ECO:0000256" key="4">
    <source>
        <dbReference type="ARBA" id="ARBA00023136"/>
    </source>
</evidence>
<dbReference type="PANTHER" id="PTHR33048:SF96">
    <property type="entry name" value="INTEGRAL MEMBRANE PROTEIN"/>
    <property type="match status" value="1"/>
</dbReference>
<sequence length="457" mass="49941">MDDRSEQILAIAVTFLVACWVTVGLRVHCRLRVVKAFGVDDLFLVILQLVYTAYLVSQLVAWKHGTGQHKSALSEADNSRALMFYFICELLYIVCTCLLKIATGHFLLRLAADARHIWLLRGLMLSTALLGSVYFFMVLFQCGANTPQVFWEESPRGASSPEEGRHQCWSDGVVLGLTYAASATNCLADWAFGLMPVLVVTTLNMPRGARILVASLTSFAAVASIATIVRMVYIPTLLNGDDFLYATTDIAIWSTVEVGVGITALSVAALHPLVTHWRCRRGLVLPYAGGANGGAAGVASPCGDTPLSPLSPRNHYMRTNSYDTQRRNNSLKLRPDHTILFTSSATGPSSSSPPPPVPPLGRFALSHWMEEGLVGGHDDDSSSEYYHQHHRRTDTDTGSTTELTDCRADNGGGIYGITKTTEVSQESEHRLPYQIDAVLSMTNDDDNKKEESGQLSR</sequence>
<proteinExistence type="inferred from homology"/>
<comment type="subcellular location">
    <subcellularLocation>
        <location evidence="1">Membrane</location>
        <topology evidence="1">Multi-pass membrane protein</topology>
    </subcellularLocation>
</comment>
<protein>
    <recommendedName>
        <fullName evidence="8">Rhodopsin domain-containing protein</fullName>
    </recommendedName>
</protein>
<dbReference type="PANTHER" id="PTHR33048">
    <property type="entry name" value="PTH11-LIKE INTEGRAL MEMBRANE PROTEIN (AFU_ORTHOLOGUE AFUA_5G11245)"/>
    <property type="match status" value="1"/>
</dbReference>
<keyword evidence="3 7" id="KW-1133">Transmembrane helix</keyword>
<organism evidence="9 10">
    <name type="scientific">Apiospora saccharicola</name>
    <dbReference type="NCBI Taxonomy" id="335842"/>
    <lineage>
        <taxon>Eukaryota</taxon>
        <taxon>Fungi</taxon>
        <taxon>Dikarya</taxon>
        <taxon>Ascomycota</taxon>
        <taxon>Pezizomycotina</taxon>
        <taxon>Sordariomycetes</taxon>
        <taxon>Xylariomycetidae</taxon>
        <taxon>Amphisphaeriales</taxon>
        <taxon>Apiosporaceae</taxon>
        <taxon>Apiospora</taxon>
    </lineage>
</organism>
<evidence type="ECO:0000313" key="9">
    <source>
        <dbReference type="EMBL" id="KAK8060954.1"/>
    </source>
</evidence>
<feature type="transmembrane region" description="Helical" evidence="7">
    <location>
        <begin position="6"/>
        <end position="29"/>
    </location>
</feature>
<dbReference type="PROSITE" id="PS51257">
    <property type="entry name" value="PROKAR_LIPOPROTEIN"/>
    <property type="match status" value="1"/>
</dbReference>
<keyword evidence="4 7" id="KW-0472">Membrane</keyword>
<dbReference type="InterPro" id="IPR052337">
    <property type="entry name" value="SAT4-like"/>
</dbReference>
<accession>A0ABR1UPV0</accession>
<feature type="transmembrane region" description="Helical" evidence="7">
    <location>
        <begin position="82"/>
        <end position="107"/>
    </location>
</feature>
<feature type="transmembrane region" description="Helical" evidence="7">
    <location>
        <begin position="211"/>
        <end position="238"/>
    </location>
</feature>